<gene>
    <name evidence="8" type="ORF">EDC22_1116</name>
</gene>
<dbReference type="InterPro" id="IPR016174">
    <property type="entry name" value="Di-haem_cyt_TM"/>
</dbReference>
<feature type="transmembrane region" description="Helical" evidence="6">
    <location>
        <begin position="12"/>
        <end position="29"/>
    </location>
</feature>
<dbReference type="Gene3D" id="1.20.950.20">
    <property type="entry name" value="Transmembrane di-heme cytochromes, Chain C"/>
    <property type="match status" value="1"/>
</dbReference>
<feature type="domain" description="Cytochrome b561 bacterial/Ni-hydrogenase" evidence="7">
    <location>
        <begin position="8"/>
        <end position="197"/>
    </location>
</feature>
<feature type="transmembrane region" description="Helical" evidence="6">
    <location>
        <begin position="163"/>
        <end position="184"/>
    </location>
</feature>
<organism evidence="8 9">
    <name type="scientific">Tepidamorphus gemmatus</name>
    <dbReference type="NCBI Taxonomy" id="747076"/>
    <lineage>
        <taxon>Bacteria</taxon>
        <taxon>Pseudomonadati</taxon>
        <taxon>Pseudomonadota</taxon>
        <taxon>Alphaproteobacteria</taxon>
        <taxon>Hyphomicrobiales</taxon>
        <taxon>Tepidamorphaceae</taxon>
        <taxon>Tepidamorphus</taxon>
    </lineage>
</organism>
<dbReference type="PANTHER" id="PTHR30485:SF2">
    <property type="entry name" value="BLL0597 PROTEIN"/>
    <property type="match status" value="1"/>
</dbReference>
<proteinExistence type="predicted"/>
<evidence type="ECO:0000256" key="4">
    <source>
        <dbReference type="ARBA" id="ARBA00022989"/>
    </source>
</evidence>
<evidence type="ECO:0000256" key="5">
    <source>
        <dbReference type="ARBA" id="ARBA00023136"/>
    </source>
</evidence>
<dbReference type="Proteomes" id="UP000295678">
    <property type="component" value="Unassembled WGS sequence"/>
</dbReference>
<evidence type="ECO:0000313" key="9">
    <source>
        <dbReference type="Proteomes" id="UP000295678"/>
    </source>
</evidence>
<keyword evidence="5 6" id="KW-0472">Membrane</keyword>
<feature type="transmembrane region" description="Helical" evidence="6">
    <location>
        <begin position="35"/>
        <end position="55"/>
    </location>
</feature>
<dbReference type="SUPFAM" id="SSF81342">
    <property type="entry name" value="Transmembrane di-heme cytochromes"/>
    <property type="match status" value="1"/>
</dbReference>
<feature type="transmembrane region" description="Helical" evidence="6">
    <location>
        <begin position="96"/>
        <end position="120"/>
    </location>
</feature>
<comment type="subcellular location">
    <subcellularLocation>
        <location evidence="1">Cell membrane</location>
        <topology evidence="1">Multi-pass membrane protein</topology>
    </subcellularLocation>
</comment>
<evidence type="ECO:0000256" key="3">
    <source>
        <dbReference type="ARBA" id="ARBA00022692"/>
    </source>
</evidence>
<keyword evidence="4 6" id="KW-1133">Transmembrane helix</keyword>
<dbReference type="PANTHER" id="PTHR30485">
    <property type="entry name" value="NI/FE-HYDROGENASE 1 B-TYPE CYTOCHROME SUBUNIT"/>
    <property type="match status" value="1"/>
</dbReference>
<dbReference type="InterPro" id="IPR011577">
    <property type="entry name" value="Cyt_b561_bac/Ni-Hgenase"/>
</dbReference>
<evidence type="ECO:0000313" key="8">
    <source>
        <dbReference type="EMBL" id="TCT06424.1"/>
    </source>
</evidence>
<dbReference type="Pfam" id="PF01292">
    <property type="entry name" value="Ni_hydr_CYTB"/>
    <property type="match status" value="1"/>
</dbReference>
<evidence type="ECO:0000256" key="1">
    <source>
        <dbReference type="ARBA" id="ARBA00004651"/>
    </source>
</evidence>
<name>A0A4R3M047_9HYPH</name>
<dbReference type="AlphaFoldDB" id="A0A4R3M047"/>
<dbReference type="GO" id="GO:0020037">
    <property type="term" value="F:heme binding"/>
    <property type="evidence" value="ECO:0007669"/>
    <property type="project" value="TreeGrafter"/>
</dbReference>
<evidence type="ECO:0000259" key="7">
    <source>
        <dbReference type="Pfam" id="PF01292"/>
    </source>
</evidence>
<evidence type="ECO:0000256" key="6">
    <source>
        <dbReference type="SAM" id="Phobius"/>
    </source>
</evidence>
<keyword evidence="3 6" id="KW-0812">Transmembrane</keyword>
<accession>A0A4R3M047</accession>
<reference evidence="8 9" key="1">
    <citation type="submission" date="2019-03" db="EMBL/GenBank/DDBJ databases">
        <title>Genomic Encyclopedia of Type Strains, Phase IV (KMG-IV): sequencing the most valuable type-strain genomes for metagenomic binning, comparative biology and taxonomic classification.</title>
        <authorList>
            <person name="Goeker M."/>
        </authorList>
    </citation>
    <scope>NUCLEOTIDE SEQUENCE [LARGE SCALE GENOMIC DNA]</scope>
    <source>
        <strain evidence="8 9">DSM 19345</strain>
    </source>
</reference>
<dbReference type="InterPro" id="IPR051542">
    <property type="entry name" value="Hydrogenase_cytochrome"/>
</dbReference>
<dbReference type="GO" id="GO:0005886">
    <property type="term" value="C:plasma membrane"/>
    <property type="evidence" value="ECO:0007669"/>
    <property type="project" value="UniProtKB-SubCell"/>
</dbReference>
<dbReference type="RefSeq" id="WP_245499782.1">
    <property type="nucleotide sequence ID" value="NZ_SMAK01000011.1"/>
</dbReference>
<dbReference type="GO" id="GO:0009055">
    <property type="term" value="F:electron transfer activity"/>
    <property type="evidence" value="ECO:0007669"/>
    <property type="project" value="InterPro"/>
</dbReference>
<dbReference type="GO" id="GO:0022904">
    <property type="term" value="P:respiratory electron transport chain"/>
    <property type="evidence" value="ECO:0007669"/>
    <property type="project" value="InterPro"/>
</dbReference>
<keyword evidence="2" id="KW-1003">Cell membrane</keyword>
<keyword evidence="9" id="KW-1185">Reference proteome</keyword>
<comment type="caution">
    <text evidence="8">The sequence shown here is derived from an EMBL/GenBank/DDBJ whole genome shotgun (WGS) entry which is preliminary data.</text>
</comment>
<sequence>MSPNSIRVWDPLVRIGHWLLVVAFVVAYVTEGDPLTIHVWAGYTVAAVVVVRVVWGFVGPRRARFSDFLYAPATAVRYLRDLVLRRAPRYLGHSPAGGLMVVALLVCLAATTITGMMTLADSANAGPLAPWFGNQAVVEQRATAEAAGQRFRYRSPYKEPHEMLANLTLLLVILHIGGVALASFAHHENLPRAMVTGMKRAE</sequence>
<dbReference type="EMBL" id="SMAK01000011">
    <property type="protein sequence ID" value="TCT06424.1"/>
    <property type="molecule type" value="Genomic_DNA"/>
</dbReference>
<evidence type="ECO:0000256" key="2">
    <source>
        <dbReference type="ARBA" id="ARBA00022475"/>
    </source>
</evidence>
<protein>
    <submittedName>
        <fullName evidence="8">Cytochrome b</fullName>
    </submittedName>
</protein>